<keyword evidence="2" id="KW-0762">Sugar transport</keyword>
<dbReference type="PANTHER" id="PTHR43649:SF12">
    <property type="entry name" value="DIACETYLCHITOBIOSE BINDING PROTEIN DASA"/>
    <property type="match status" value="1"/>
</dbReference>
<dbReference type="RefSeq" id="WP_307039852.1">
    <property type="nucleotide sequence ID" value="NZ_JAUSYY010000001.1"/>
</dbReference>
<sequence length="436" mass="46757">MGKRLRFTRFMQGAAIAAVGALALAGCSGQPGGETAGGDFTGEYDGPEVTLQYWNGFTGGDGPFMEQMVDEFMAEHENIKIESTTQEWSDFYQKLPAAVTAGEGPDVGVMHLDQLATMAARNVIVPVDDLADELELSADDFTEEVWDAGVYHDARYGIPLDVHSLAMYYNTDHFAAAGITEPPTDAASFADALAKLKAAGFENPFWMPALWPAHLMDLSLIWQNGGEPYSEDGAEATFDSPEGVEALTWMRSMVDEGYSPADVAADSQYVAFKNGETSITWDGIWQINDLTESGIPFAAAPVPTIGSDSAVWANSHNFFLARQAAADANKANAAKVFIAWMSENSGEWAKAGMIPARESVRDSGVLDGTVQQPIAEQIGSMRFLPAVPGLGAVQAETLEVAVADGVLGKAPTEEALTREADRATQLMEENLEKFGE</sequence>
<dbReference type="EMBL" id="JAUSYY010000001">
    <property type="protein sequence ID" value="MDQ0893431.1"/>
    <property type="molecule type" value="Genomic_DNA"/>
</dbReference>
<evidence type="ECO:0000256" key="1">
    <source>
        <dbReference type="SAM" id="SignalP"/>
    </source>
</evidence>
<dbReference type="PANTHER" id="PTHR43649">
    <property type="entry name" value="ARABINOSE-BINDING PROTEIN-RELATED"/>
    <property type="match status" value="1"/>
</dbReference>
<keyword evidence="3" id="KW-1185">Reference proteome</keyword>
<dbReference type="Gene3D" id="3.40.190.10">
    <property type="entry name" value="Periplasmic binding protein-like II"/>
    <property type="match status" value="1"/>
</dbReference>
<proteinExistence type="predicted"/>
<organism evidence="2 3">
    <name type="scientific">Agromyces ramosus</name>
    <dbReference type="NCBI Taxonomy" id="33879"/>
    <lineage>
        <taxon>Bacteria</taxon>
        <taxon>Bacillati</taxon>
        <taxon>Actinomycetota</taxon>
        <taxon>Actinomycetes</taxon>
        <taxon>Micrococcales</taxon>
        <taxon>Microbacteriaceae</taxon>
        <taxon>Agromyces</taxon>
    </lineage>
</organism>
<keyword evidence="2" id="KW-0813">Transport</keyword>
<dbReference type="InterPro" id="IPR006059">
    <property type="entry name" value="SBP"/>
</dbReference>
<feature type="signal peptide" evidence="1">
    <location>
        <begin position="1"/>
        <end position="25"/>
    </location>
</feature>
<protein>
    <submittedName>
        <fullName evidence="2">Multiple sugar transport system substrate-binding protein</fullName>
    </submittedName>
</protein>
<dbReference type="Pfam" id="PF13416">
    <property type="entry name" value="SBP_bac_8"/>
    <property type="match status" value="1"/>
</dbReference>
<accession>A0ABU0R5R7</accession>
<dbReference type="CDD" id="cd14748">
    <property type="entry name" value="PBP2_UgpB"/>
    <property type="match status" value="1"/>
</dbReference>
<feature type="chain" id="PRO_5046942987" evidence="1">
    <location>
        <begin position="26"/>
        <end position="436"/>
    </location>
</feature>
<keyword evidence="1" id="KW-0732">Signal</keyword>
<reference evidence="2 3" key="1">
    <citation type="submission" date="2023-07" db="EMBL/GenBank/DDBJ databases">
        <title>Comparative genomics of wheat-associated soil bacteria to identify genetic determinants of phenazine resistance.</title>
        <authorList>
            <person name="Mouncey N."/>
        </authorList>
    </citation>
    <scope>NUCLEOTIDE SEQUENCE [LARGE SCALE GENOMIC DNA]</scope>
    <source>
        <strain evidence="2 3">V3I3</strain>
    </source>
</reference>
<gene>
    <name evidence="2" type="ORF">QFZ26_000986</name>
</gene>
<name>A0ABU0R5R7_9MICO</name>
<dbReference type="Proteomes" id="UP001239083">
    <property type="component" value="Unassembled WGS sequence"/>
</dbReference>
<evidence type="ECO:0000313" key="3">
    <source>
        <dbReference type="Proteomes" id="UP001239083"/>
    </source>
</evidence>
<comment type="caution">
    <text evidence="2">The sequence shown here is derived from an EMBL/GenBank/DDBJ whole genome shotgun (WGS) entry which is preliminary data.</text>
</comment>
<evidence type="ECO:0000313" key="2">
    <source>
        <dbReference type="EMBL" id="MDQ0893431.1"/>
    </source>
</evidence>
<dbReference type="PROSITE" id="PS51257">
    <property type="entry name" value="PROKAR_LIPOPROTEIN"/>
    <property type="match status" value="1"/>
</dbReference>
<dbReference type="SUPFAM" id="SSF53850">
    <property type="entry name" value="Periplasmic binding protein-like II"/>
    <property type="match status" value="1"/>
</dbReference>
<dbReference type="InterPro" id="IPR050490">
    <property type="entry name" value="Bact_solute-bd_prot1"/>
</dbReference>